<sequence length="110" mass="12098">MSWASEKHHVTQMCDPSALRYYSANQAGKGQNAHHRKGLLLKAHSRVAPESASQASYNRFGENTPSLQKRLQNARNLVAENIRFLIKPAGCGYCGEEDGKHCTNVQMAAG</sequence>
<dbReference type="AlphaFoldDB" id="A0A813L7H0"/>
<organism evidence="1 2">
    <name type="scientific">Polarella glacialis</name>
    <name type="common">Dinoflagellate</name>
    <dbReference type="NCBI Taxonomy" id="89957"/>
    <lineage>
        <taxon>Eukaryota</taxon>
        <taxon>Sar</taxon>
        <taxon>Alveolata</taxon>
        <taxon>Dinophyceae</taxon>
        <taxon>Suessiales</taxon>
        <taxon>Suessiaceae</taxon>
        <taxon>Polarella</taxon>
    </lineage>
</organism>
<dbReference type="Proteomes" id="UP000626109">
    <property type="component" value="Unassembled WGS sequence"/>
</dbReference>
<comment type="caution">
    <text evidence="1">The sequence shown here is derived from an EMBL/GenBank/DDBJ whole genome shotgun (WGS) entry which is preliminary data.</text>
</comment>
<accession>A0A813L7H0</accession>
<name>A0A813L7H0_POLGL</name>
<proteinExistence type="predicted"/>
<gene>
    <name evidence="1" type="ORF">PGLA2088_LOCUS40776</name>
</gene>
<protein>
    <submittedName>
        <fullName evidence="1">Uncharacterized protein</fullName>
    </submittedName>
</protein>
<dbReference type="EMBL" id="CAJNNW010033584">
    <property type="protein sequence ID" value="CAE8719596.1"/>
    <property type="molecule type" value="Genomic_DNA"/>
</dbReference>
<evidence type="ECO:0000313" key="2">
    <source>
        <dbReference type="Proteomes" id="UP000626109"/>
    </source>
</evidence>
<evidence type="ECO:0000313" key="1">
    <source>
        <dbReference type="EMBL" id="CAE8719596.1"/>
    </source>
</evidence>
<reference evidence="1" key="1">
    <citation type="submission" date="2021-02" db="EMBL/GenBank/DDBJ databases">
        <authorList>
            <person name="Dougan E. K."/>
            <person name="Rhodes N."/>
            <person name="Thang M."/>
            <person name="Chan C."/>
        </authorList>
    </citation>
    <scope>NUCLEOTIDE SEQUENCE</scope>
</reference>